<dbReference type="Pfam" id="PF01135">
    <property type="entry name" value="PCMT"/>
    <property type="match status" value="1"/>
</dbReference>
<evidence type="ECO:0000256" key="3">
    <source>
        <dbReference type="ARBA" id="ARBA00022490"/>
    </source>
</evidence>
<feature type="active site" evidence="7">
    <location>
        <position position="56"/>
    </location>
</feature>
<evidence type="ECO:0000313" key="8">
    <source>
        <dbReference type="EMBL" id="MBS2212444.1"/>
    </source>
</evidence>
<keyword evidence="3 7" id="KW-0963">Cytoplasm</keyword>
<proteinExistence type="inferred from homology"/>
<keyword evidence="9" id="KW-1185">Reference proteome</keyword>
<dbReference type="GO" id="GO:0004719">
    <property type="term" value="F:protein-L-isoaspartate (D-aspartate) O-methyltransferase activity"/>
    <property type="evidence" value="ECO:0007669"/>
    <property type="project" value="UniProtKB-EC"/>
</dbReference>
<keyword evidence="6 7" id="KW-0949">S-adenosyl-L-methionine</keyword>
<dbReference type="RefSeq" id="WP_212229088.1">
    <property type="nucleotide sequence ID" value="NZ_JAGUCN010000015.1"/>
</dbReference>
<comment type="catalytic activity">
    <reaction evidence="7">
        <text>[protein]-L-isoaspartate + S-adenosyl-L-methionine = [protein]-L-isoaspartate alpha-methyl ester + S-adenosyl-L-homocysteine</text>
        <dbReference type="Rhea" id="RHEA:12705"/>
        <dbReference type="Rhea" id="RHEA-COMP:12143"/>
        <dbReference type="Rhea" id="RHEA-COMP:12144"/>
        <dbReference type="ChEBI" id="CHEBI:57856"/>
        <dbReference type="ChEBI" id="CHEBI:59789"/>
        <dbReference type="ChEBI" id="CHEBI:90596"/>
        <dbReference type="ChEBI" id="CHEBI:90598"/>
        <dbReference type="EC" id="2.1.1.77"/>
    </reaction>
</comment>
<comment type="similarity">
    <text evidence="2 7">Belongs to the methyltransferase superfamily. L-isoaspartyl/D-aspartyl protein methyltransferase family.</text>
</comment>
<keyword evidence="5 7" id="KW-0808">Transferase</keyword>
<dbReference type="PANTHER" id="PTHR11579:SF0">
    <property type="entry name" value="PROTEIN-L-ISOASPARTATE(D-ASPARTATE) O-METHYLTRANSFERASE"/>
    <property type="match status" value="1"/>
</dbReference>
<evidence type="ECO:0000256" key="6">
    <source>
        <dbReference type="ARBA" id="ARBA00022691"/>
    </source>
</evidence>
<dbReference type="HAMAP" id="MF_00090">
    <property type="entry name" value="PIMT"/>
    <property type="match status" value="1"/>
</dbReference>
<dbReference type="SUPFAM" id="SSF53335">
    <property type="entry name" value="S-adenosyl-L-methionine-dependent methyltransferases"/>
    <property type="match status" value="1"/>
</dbReference>
<dbReference type="EC" id="2.1.1.77" evidence="7"/>
<dbReference type="Gene3D" id="3.40.50.150">
    <property type="entry name" value="Vaccinia Virus protein VP39"/>
    <property type="match status" value="1"/>
</dbReference>
<dbReference type="PANTHER" id="PTHR11579">
    <property type="entry name" value="PROTEIN-L-ISOASPARTATE O-METHYLTRANSFERASE"/>
    <property type="match status" value="1"/>
</dbReference>
<organism evidence="8 9">
    <name type="scientific">Carboxylicivirga mesophila</name>
    <dbReference type="NCBI Taxonomy" id="1166478"/>
    <lineage>
        <taxon>Bacteria</taxon>
        <taxon>Pseudomonadati</taxon>
        <taxon>Bacteroidota</taxon>
        <taxon>Bacteroidia</taxon>
        <taxon>Marinilabiliales</taxon>
        <taxon>Marinilabiliaceae</taxon>
        <taxon>Carboxylicivirga</taxon>
    </lineage>
</organism>
<evidence type="ECO:0000256" key="7">
    <source>
        <dbReference type="HAMAP-Rule" id="MF_00090"/>
    </source>
</evidence>
<dbReference type="Proteomes" id="UP000721861">
    <property type="component" value="Unassembled WGS sequence"/>
</dbReference>
<name>A0ABS5KBN9_9BACT</name>
<dbReference type="CDD" id="cd02440">
    <property type="entry name" value="AdoMet_MTases"/>
    <property type="match status" value="1"/>
</dbReference>
<dbReference type="NCBIfam" id="NF001453">
    <property type="entry name" value="PRK00312.1"/>
    <property type="match status" value="1"/>
</dbReference>
<dbReference type="EMBL" id="JAGUCN010000015">
    <property type="protein sequence ID" value="MBS2212444.1"/>
    <property type="molecule type" value="Genomic_DNA"/>
</dbReference>
<evidence type="ECO:0000256" key="1">
    <source>
        <dbReference type="ARBA" id="ARBA00004496"/>
    </source>
</evidence>
<sequence>MRVRMVEEQIISRGITDKEVIKALKNVPRHAFVPSELQQFAYEDRPLPIGYNQTISQPYIVAYMTELLNLSPKDKVLEIGTGSGYQAAILAEVAKEVYTIEIVKPLGTQATHTLDSLGYENVYCKIGDGYHGWEEHQPYDAIMLTAAPESIPEPLIDQLKEGGSIIAPIKTGFHQQLIIYHKKNGKLRSKRLISVRFVPFTREANKQK</sequence>
<comment type="function">
    <text evidence="7">Catalyzes the methyl esterification of L-isoaspartyl residues in peptides and proteins that result from spontaneous decomposition of normal L-aspartyl and L-asparaginyl residues. It plays a role in the repair and/or degradation of damaged proteins.</text>
</comment>
<comment type="subcellular location">
    <subcellularLocation>
        <location evidence="1 7">Cytoplasm</location>
    </subcellularLocation>
</comment>
<comment type="caution">
    <text evidence="8">The sequence shown here is derived from an EMBL/GenBank/DDBJ whole genome shotgun (WGS) entry which is preliminary data.</text>
</comment>
<evidence type="ECO:0000256" key="5">
    <source>
        <dbReference type="ARBA" id="ARBA00022679"/>
    </source>
</evidence>
<dbReference type="InterPro" id="IPR000682">
    <property type="entry name" value="PCMT"/>
</dbReference>
<gene>
    <name evidence="7" type="primary">pcm</name>
    <name evidence="8" type="ORF">KEM09_13590</name>
</gene>
<evidence type="ECO:0000313" key="9">
    <source>
        <dbReference type="Proteomes" id="UP000721861"/>
    </source>
</evidence>
<protein>
    <recommendedName>
        <fullName evidence="7">Protein-L-isoaspartate O-methyltransferase</fullName>
        <ecNumber evidence="7">2.1.1.77</ecNumber>
    </recommendedName>
    <alternativeName>
        <fullName evidence="7">L-isoaspartyl protein carboxyl methyltransferase</fullName>
    </alternativeName>
    <alternativeName>
        <fullName evidence="7">Protein L-isoaspartyl methyltransferase</fullName>
    </alternativeName>
    <alternativeName>
        <fullName evidence="7">Protein-beta-aspartate methyltransferase</fullName>
        <shortName evidence="7">PIMT</shortName>
    </alternativeName>
</protein>
<dbReference type="GO" id="GO:0032259">
    <property type="term" value="P:methylation"/>
    <property type="evidence" value="ECO:0007669"/>
    <property type="project" value="UniProtKB-KW"/>
</dbReference>
<dbReference type="InterPro" id="IPR029063">
    <property type="entry name" value="SAM-dependent_MTases_sf"/>
</dbReference>
<reference evidence="8 9" key="1">
    <citation type="journal article" date="2014" name="Int. J. Syst. Evol. Microbiol.">
        <title>Carboxylicivirga gen. nov. in the family Marinilabiliaceae with two novel species, Carboxylicivirga mesophila sp. nov. and Carboxylicivirga taeanensis sp. nov., and reclassification of Cytophaga fermentans as Saccharicrinis fermentans gen. nov., comb. nov.</title>
        <authorList>
            <person name="Yang S.H."/>
            <person name="Seo H.S."/>
            <person name="Woo J.H."/>
            <person name="Oh H.M."/>
            <person name="Jang H."/>
            <person name="Lee J.H."/>
            <person name="Kim S.J."/>
            <person name="Kwon K.K."/>
        </authorList>
    </citation>
    <scope>NUCLEOTIDE SEQUENCE [LARGE SCALE GENOMIC DNA]</scope>
    <source>
        <strain evidence="8 9">JCM 18290</strain>
    </source>
</reference>
<accession>A0ABS5KBN9</accession>
<keyword evidence="4 7" id="KW-0489">Methyltransferase</keyword>
<evidence type="ECO:0000256" key="4">
    <source>
        <dbReference type="ARBA" id="ARBA00022603"/>
    </source>
</evidence>
<evidence type="ECO:0000256" key="2">
    <source>
        <dbReference type="ARBA" id="ARBA00005369"/>
    </source>
</evidence>
<dbReference type="NCBIfam" id="TIGR00080">
    <property type="entry name" value="pimt"/>
    <property type="match status" value="1"/>
</dbReference>